<sequence length="70" mass="7569">MINYKEAEIDDNRGNLIAGTLMLHILIGKSVQCVCDLNDITQRSSGYAIEDGKMKTGCGLATPSKKTPPE</sequence>
<gene>
    <name evidence="1" type="ORF">T4D_8367</name>
</gene>
<evidence type="ECO:0000313" key="1">
    <source>
        <dbReference type="EMBL" id="KRY89870.1"/>
    </source>
</evidence>
<dbReference type="EMBL" id="JYDT01000027">
    <property type="protein sequence ID" value="KRY89870.1"/>
    <property type="molecule type" value="Genomic_DNA"/>
</dbReference>
<evidence type="ECO:0000313" key="2">
    <source>
        <dbReference type="Proteomes" id="UP000054995"/>
    </source>
</evidence>
<protein>
    <submittedName>
        <fullName evidence="1">Uncharacterized protein</fullName>
    </submittedName>
</protein>
<name>A0A0V1FV34_TRIPS</name>
<organism evidence="1 2">
    <name type="scientific">Trichinella pseudospiralis</name>
    <name type="common">Parasitic roundworm</name>
    <dbReference type="NCBI Taxonomy" id="6337"/>
    <lineage>
        <taxon>Eukaryota</taxon>
        <taxon>Metazoa</taxon>
        <taxon>Ecdysozoa</taxon>
        <taxon>Nematoda</taxon>
        <taxon>Enoplea</taxon>
        <taxon>Dorylaimia</taxon>
        <taxon>Trichinellida</taxon>
        <taxon>Trichinellidae</taxon>
        <taxon>Trichinella</taxon>
    </lineage>
</organism>
<accession>A0A0V1FV34</accession>
<dbReference type="AlphaFoldDB" id="A0A0V1FV34"/>
<keyword evidence="2" id="KW-1185">Reference proteome</keyword>
<dbReference type="Proteomes" id="UP000054995">
    <property type="component" value="Unassembled WGS sequence"/>
</dbReference>
<comment type="caution">
    <text evidence="1">The sequence shown here is derived from an EMBL/GenBank/DDBJ whole genome shotgun (WGS) entry which is preliminary data.</text>
</comment>
<proteinExistence type="predicted"/>
<reference evidence="1 2" key="1">
    <citation type="submission" date="2015-01" db="EMBL/GenBank/DDBJ databases">
        <title>Evolution of Trichinella species and genotypes.</title>
        <authorList>
            <person name="Korhonen P.K."/>
            <person name="Edoardo P."/>
            <person name="Giuseppe L.R."/>
            <person name="Gasser R.B."/>
        </authorList>
    </citation>
    <scope>NUCLEOTIDE SEQUENCE [LARGE SCALE GENOMIC DNA]</scope>
    <source>
        <strain evidence="1">ISS470</strain>
    </source>
</reference>